<dbReference type="RefSeq" id="WP_021646893.1">
    <property type="nucleotide sequence ID" value="NZ_KE993155.1"/>
</dbReference>
<comment type="caution">
    <text evidence="1">The sequence shown here is derived from an EMBL/GenBank/DDBJ whole genome shotgun (WGS) entry which is preliminary data.</text>
</comment>
<proteinExistence type="predicted"/>
<reference evidence="1 2" key="1">
    <citation type="submission" date="2013-08" db="EMBL/GenBank/DDBJ databases">
        <authorList>
            <person name="Weinstock G."/>
            <person name="Sodergren E."/>
            <person name="Wylie T."/>
            <person name="Fulton L."/>
            <person name="Fulton R."/>
            <person name="Fronick C."/>
            <person name="O'Laughlin M."/>
            <person name="Godfrey J."/>
            <person name="Miner T."/>
            <person name="Herter B."/>
            <person name="Appelbaum E."/>
            <person name="Cordes M."/>
            <person name="Lek S."/>
            <person name="Wollam A."/>
            <person name="Pepin K.H."/>
            <person name="Palsikar V.B."/>
            <person name="Mitreva M."/>
            <person name="Wilson R.K."/>
        </authorList>
    </citation>
    <scope>NUCLEOTIDE SEQUENCE [LARGE SCALE GENOMIC DNA]</scope>
    <source>
        <strain evidence="1 2">F0041</strain>
    </source>
</reference>
<evidence type="ECO:0000313" key="2">
    <source>
        <dbReference type="Proteomes" id="UP000016496"/>
    </source>
</evidence>
<sequence length="208" mass="24637">MKRINLRSKLSGRIQMEDVQEITYYAQSDDNLRKNLFRLIFDTDDQVAYQALWVCTHMTDCELEELCRKQDKLIDSVTHCTHVGKKRLMLSLLIREAFDIPLRIDLLNFCMERMTSQQEPPAIRSLCLKLAHKLTQDTPELQQELRTLLEIMEPELLPPAVRSVRANILKAMNRPRKKRVHRNRKDLCFYEQFPEFYLAVKTKGDRSK</sequence>
<organism evidence="1 2">
    <name type="scientific">Bacteroides pyogenes F0041</name>
    <dbReference type="NCBI Taxonomy" id="1321819"/>
    <lineage>
        <taxon>Bacteria</taxon>
        <taxon>Pseudomonadati</taxon>
        <taxon>Bacteroidota</taxon>
        <taxon>Bacteroidia</taxon>
        <taxon>Bacteroidales</taxon>
        <taxon>Bacteroidaceae</taxon>
        <taxon>Bacteroides</taxon>
    </lineage>
</organism>
<dbReference type="AlphaFoldDB" id="U2BTJ6"/>
<dbReference type="EMBL" id="AWSV01000160">
    <property type="protein sequence ID" value="ERI81509.1"/>
    <property type="molecule type" value="Genomic_DNA"/>
</dbReference>
<dbReference type="HOGENOM" id="CLU_128736_0_0_10"/>
<dbReference type="SUPFAM" id="SSF48371">
    <property type="entry name" value="ARM repeat"/>
    <property type="match status" value="1"/>
</dbReference>
<protein>
    <recommendedName>
        <fullName evidence="3">HEAT repeat domain-containing protein</fullName>
    </recommendedName>
</protein>
<accession>U2BTJ6</accession>
<evidence type="ECO:0000313" key="1">
    <source>
        <dbReference type="EMBL" id="ERI81509.1"/>
    </source>
</evidence>
<dbReference type="PATRIC" id="fig|1321819.3.peg.2899"/>
<evidence type="ECO:0008006" key="3">
    <source>
        <dbReference type="Google" id="ProtNLM"/>
    </source>
</evidence>
<name>U2BTJ6_9BACE</name>
<dbReference type="Proteomes" id="UP000016496">
    <property type="component" value="Unassembled WGS sequence"/>
</dbReference>
<dbReference type="InterPro" id="IPR016024">
    <property type="entry name" value="ARM-type_fold"/>
</dbReference>
<gene>
    <name evidence="1" type="ORF">HMPREF1981_03134</name>
</gene>